<dbReference type="PANTHER" id="PTHR43794">
    <property type="entry name" value="AMINOHYDROLASE SSNA-RELATED"/>
    <property type="match status" value="1"/>
</dbReference>
<evidence type="ECO:0000259" key="2">
    <source>
        <dbReference type="Pfam" id="PF01979"/>
    </source>
</evidence>
<evidence type="ECO:0000313" key="6">
    <source>
        <dbReference type="Proteomes" id="UP000663852"/>
    </source>
</evidence>
<dbReference type="SUPFAM" id="SSF51556">
    <property type="entry name" value="Metallo-dependent hydrolases"/>
    <property type="match status" value="1"/>
</dbReference>
<evidence type="ECO:0000313" key="3">
    <source>
        <dbReference type="EMBL" id="CAF0868732.1"/>
    </source>
</evidence>
<dbReference type="InterPro" id="IPR050287">
    <property type="entry name" value="MTA/SAH_deaminase"/>
</dbReference>
<accession>A0A815GHQ2</accession>
<keyword evidence="5" id="KW-1185">Reference proteome</keyword>
<reference evidence="4" key="1">
    <citation type="submission" date="2021-02" db="EMBL/GenBank/DDBJ databases">
        <authorList>
            <person name="Nowell W R."/>
        </authorList>
    </citation>
    <scope>NUCLEOTIDE SEQUENCE</scope>
</reference>
<evidence type="ECO:0000313" key="4">
    <source>
        <dbReference type="EMBL" id="CAF1338796.1"/>
    </source>
</evidence>
<feature type="domain" description="Amidohydrolase-related" evidence="2">
    <location>
        <begin position="60"/>
        <end position="408"/>
    </location>
</feature>
<dbReference type="GO" id="GO:0016810">
    <property type="term" value="F:hydrolase activity, acting on carbon-nitrogen (but not peptide) bonds"/>
    <property type="evidence" value="ECO:0007669"/>
    <property type="project" value="InterPro"/>
</dbReference>
<dbReference type="CDD" id="cd01298">
    <property type="entry name" value="ATZ_TRZ_like"/>
    <property type="match status" value="1"/>
</dbReference>
<dbReference type="Gene3D" id="3.20.20.140">
    <property type="entry name" value="Metal-dependent hydrolases"/>
    <property type="match status" value="1"/>
</dbReference>
<evidence type="ECO:0000313" key="5">
    <source>
        <dbReference type="Proteomes" id="UP000663828"/>
    </source>
</evidence>
<organism evidence="4 6">
    <name type="scientific">Adineta ricciae</name>
    <name type="common">Rotifer</name>
    <dbReference type="NCBI Taxonomy" id="249248"/>
    <lineage>
        <taxon>Eukaryota</taxon>
        <taxon>Metazoa</taxon>
        <taxon>Spiralia</taxon>
        <taxon>Gnathifera</taxon>
        <taxon>Rotifera</taxon>
        <taxon>Eurotatoria</taxon>
        <taxon>Bdelloidea</taxon>
        <taxon>Adinetida</taxon>
        <taxon>Adinetidae</taxon>
        <taxon>Adineta</taxon>
    </lineage>
</organism>
<dbReference type="InterPro" id="IPR032466">
    <property type="entry name" value="Metal_Hydrolase"/>
</dbReference>
<comment type="caution">
    <text evidence="4">The sequence shown here is derived from an EMBL/GenBank/DDBJ whole genome shotgun (WGS) entry which is preliminary data.</text>
</comment>
<dbReference type="AlphaFoldDB" id="A0A815GHQ2"/>
<dbReference type="InterPro" id="IPR006680">
    <property type="entry name" value="Amidohydro-rel"/>
</dbReference>
<evidence type="ECO:0000256" key="1">
    <source>
        <dbReference type="ARBA" id="ARBA00022801"/>
    </source>
</evidence>
<dbReference type="EMBL" id="CAJNOR010000289">
    <property type="protein sequence ID" value="CAF0868732.1"/>
    <property type="molecule type" value="Genomic_DNA"/>
</dbReference>
<dbReference type="PANTHER" id="PTHR43794:SF11">
    <property type="entry name" value="AMIDOHYDROLASE-RELATED DOMAIN-CONTAINING PROTEIN"/>
    <property type="match status" value="1"/>
</dbReference>
<dbReference type="Gene3D" id="2.30.40.10">
    <property type="entry name" value="Urease, subunit C, domain 1"/>
    <property type="match status" value="1"/>
</dbReference>
<dbReference type="Proteomes" id="UP000663828">
    <property type="component" value="Unassembled WGS sequence"/>
</dbReference>
<keyword evidence="1" id="KW-0378">Hydrolase</keyword>
<gene>
    <name evidence="4" type="ORF">EDS130_LOCUS32616</name>
    <name evidence="3" type="ORF">XAT740_LOCUS6378</name>
</gene>
<name>A0A815GHQ2_ADIRI</name>
<dbReference type="Pfam" id="PF01979">
    <property type="entry name" value="Amidohydro_1"/>
    <property type="match status" value="1"/>
</dbReference>
<dbReference type="InterPro" id="IPR011059">
    <property type="entry name" value="Metal-dep_hydrolase_composite"/>
</dbReference>
<dbReference type="Proteomes" id="UP000663852">
    <property type="component" value="Unassembled WGS sequence"/>
</dbReference>
<dbReference type="EMBL" id="CAJNOJ010000251">
    <property type="protein sequence ID" value="CAF1338796.1"/>
    <property type="molecule type" value="Genomic_DNA"/>
</dbReference>
<protein>
    <recommendedName>
        <fullName evidence="2">Amidohydrolase-related domain-containing protein</fullName>
    </recommendedName>
</protein>
<dbReference type="SUPFAM" id="SSF51338">
    <property type="entry name" value="Composite domain of metallo-dependent hydrolases"/>
    <property type="match status" value="1"/>
</dbReference>
<dbReference type="OrthoDB" id="194468at2759"/>
<proteinExistence type="predicted"/>
<sequence>MASRLIIENASVLTLDQNNNYHTNAIVIIENGRFTQILPDGTHFESTSNDQTIDATGKLLMPALVDLHFHTAIAKGWNDHLPLWEYLDECWYPAIRALDKEAAYWAAMASYMEAIKNGTGTVNDMYRQLDGLADAADEIGIRAVLSNDVALGEFNLDTLEDNVAAFRKHNGRANGRIQVWFGIEWLPLADLELLKQTRKLANELGTGIHIHLNESISEIDSTIQRFHKRPTEVAHEAGILGPDCVAAHCVHLSDNEIDLLAKSGTHISHNPASNAKLGNGIARLPEMIQAGINVGLGHDAAECSNFVDMFTVMKFASLIHRAARQTTDIGKPNDIIRMATVNGQKALGHGHELGSIVEGFKADCILIEMKSAEFTPLIQGDLKHLTSHLVFSASGNCVDTTIIDGRIVMQNRKMLTVNEEQVITEANKSFARIKDKMKILVREKN</sequence>